<dbReference type="Proteomes" id="UP000747399">
    <property type="component" value="Unassembled WGS sequence"/>
</dbReference>
<keyword evidence="3" id="KW-1185">Reference proteome</keyword>
<evidence type="ECO:0000313" key="2">
    <source>
        <dbReference type="EMBL" id="GIL57548.1"/>
    </source>
</evidence>
<feature type="region of interest" description="Disordered" evidence="1">
    <location>
        <begin position="20"/>
        <end position="48"/>
    </location>
</feature>
<dbReference type="AlphaFoldDB" id="A0A8J4BAL1"/>
<accession>A0A8J4BAL1</accession>
<evidence type="ECO:0000256" key="1">
    <source>
        <dbReference type="SAM" id="MobiDB-lite"/>
    </source>
</evidence>
<name>A0A8J4BAL1_9CHLO</name>
<proteinExistence type="predicted"/>
<gene>
    <name evidence="2" type="ORF">Vafri_12755</name>
</gene>
<feature type="region of interest" description="Disordered" evidence="1">
    <location>
        <begin position="78"/>
        <end position="111"/>
    </location>
</feature>
<dbReference type="EMBL" id="BNCO01000028">
    <property type="protein sequence ID" value="GIL57548.1"/>
    <property type="molecule type" value="Genomic_DNA"/>
</dbReference>
<sequence length="111" mass="10666">MAPARSGSVIAPPAVRAIDDSVDDESCPQAASPGALNATERGPTTAPFRATTSRVGVCALRAAGDECAGVLPRASRVSVGPSASAAAGASAASPSFSGGSPLAARHHSSGP</sequence>
<comment type="caution">
    <text evidence="2">The sequence shown here is derived from an EMBL/GenBank/DDBJ whole genome shotgun (WGS) entry which is preliminary data.</text>
</comment>
<organism evidence="2 3">
    <name type="scientific">Volvox africanus</name>
    <dbReference type="NCBI Taxonomy" id="51714"/>
    <lineage>
        <taxon>Eukaryota</taxon>
        <taxon>Viridiplantae</taxon>
        <taxon>Chlorophyta</taxon>
        <taxon>core chlorophytes</taxon>
        <taxon>Chlorophyceae</taxon>
        <taxon>CS clade</taxon>
        <taxon>Chlamydomonadales</taxon>
        <taxon>Volvocaceae</taxon>
        <taxon>Volvox</taxon>
    </lineage>
</organism>
<protein>
    <submittedName>
        <fullName evidence="2">Uncharacterized protein</fullName>
    </submittedName>
</protein>
<reference evidence="2" key="1">
    <citation type="journal article" date="2021" name="Proc. Natl. Acad. Sci. U.S.A.">
        <title>Three genomes in the algal genus Volvox reveal the fate of a haploid sex-determining region after a transition to homothallism.</title>
        <authorList>
            <person name="Yamamoto K."/>
            <person name="Hamaji T."/>
            <person name="Kawai-Toyooka H."/>
            <person name="Matsuzaki R."/>
            <person name="Takahashi F."/>
            <person name="Nishimura Y."/>
            <person name="Kawachi M."/>
            <person name="Noguchi H."/>
            <person name="Minakuchi Y."/>
            <person name="Umen J.G."/>
            <person name="Toyoda A."/>
            <person name="Nozaki H."/>
        </authorList>
    </citation>
    <scope>NUCLEOTIDE SEQUENCE</scope>
    <source>
        <strain evidence="2">NIES-3780</strain>
    </source>
</reference>
<feature type="compositionally biased region" description="Low complexity" evidence="1">
    <location>
        <begin position="78"/>
        <end position="103"/>
    </location>
</feature>
<evidence type="ECO:0000313" key="3">
    <source>
        <dbReference type="Proteomes" id="UP000747399"/>
    </source>
</evidence>